<keyword evidence="1" id="KW-0472">Membrane</keyword>
<keyword evidence="3" id="KW-1185">Reference proteome</keyword>
<proteinExistence type="predicted"/>
<feature type="transmembrane region" description="Helical" evidence="1">
    <location>
        <begin position="36"/>
        <end position="55"/>
    </location>
</feature>
<dbReference type="Pfam" id="PF13858">
    <property type="entry name" value="DUF4199"/>
    <property type="match status" value="1"/>
</dbReference>
<reference evidence="2" key="1">
    <citation type="submission" date="2020-08" db="EMBL/GenBank/DDBJ databases">
        <title>Genomic Encyclopedia of Type Strains, Phase IV (KMG-V): Genome sequencing to study the core and pangenomes of soil and plant-associated prokaryotes.</title>
        <authorList>
            <person name="Whitman W."/>
        </authorList>
    </citation>
    <scope>NUCLEOTIDE SEQUENCE [LARGE SCALE GENOMIC DNA]</scope>
    <source>
        <strain evidence="2">M8UP27</strain>
    </source>
</reference>
<dbReference type="Proteomes" id="UP000568106">
    <property type="component" value="Unassembled WGS sequence"/>
</dbReference>
<keyword evidence="1" id="KW-0812">Transmembrane</keyword>
<evidence type="ECO:0000313" key="3">
    <source>
        <dbReference type="Proteomes" id="UP000568106"/>
    </source>
</evidence>
<dbReference type="EMBL" id="JACHDY010000002">
    <property type="protein sequence ID" value="MBB5317584.1"/>
    <property type="molecule type" value="Genomic_DNA"/>
</dbReference>
<keyword evidence="1" id="KW-1133">Transmembrane helix</keyword>
<gene>
    <name evidence="2" type="ORF">HDF09_002253</name>
</gene>
<sequence>MKKTIVTFGLISGVLSSVMMCGTLRFLSDLNHGQKALVIGYTTIVLSFLLVYFGIRSYRDNLAGGTITFGRAFTIGICITLISCIFYVVTWEILYFNFMHGIMDSYFAKLIEKAQSAPGTAEAIQAKVAAIRHEQQMYENPLVNALYTFIEPFPVGLLITLISAAILRKKPQSQATSLAATA</sequence>
<feature type="transmembrane region" description="Helical" evidence="1">
    <location>
        <begin position="145"/>
        <end position="167"/>
    </location>
</feature>
<feature type="transmembrane region" description="Helical" evidence="1">
    <location>
        <begin position="67"/>
        <end position="89"/>
    </location>
</feature>
<evidence type="ECO:0008006" key="4">
    <source>
        <dbReference type="Google" id="ProtNLM"/>
    </source>
</evidence>
<evidence type="ECO:0000313" key="2">
    <source>
        <dbReference type="EMBL" id="MBB5317584.1"/>
    </source>
</evidence>
<comment type="caution">
    <text evidence="2">The sequence shown here is derived from an EMBL/GenBank/DDBJ whole genome shotgun (WGS) entry which is preliminary data.</text>
</comment>
<accession>A0A7W8II44</accession>
<evidence type="ECO:0000256" key="1">
    <source>
        <dbReference type="SAM" id="Phobius"/>
    </source>
</evidence>
<name>A0A7W8II44_9BACT</name>
<dbReference type="InterPro" id="IPR025250">
    <property type="entry name" value="DUF4199"/>
</dbReference>
<dbReference type="AlphaFoldDB" id="A0A7W8II44"/>
<organism evidence="2 3">
    <name type="scientific">Tunturiibacter empetritectus</name>
    <dbReference type="NCBI Taxonomy" id="3069691"/>
    <lineage>
        <taxon>Bacteria</taxon>
        <taxon>Pseudomonadati</taxon>
        <taxon>Acidobacteriota</taxon>
        <taxon>Terriglobia</taxon>
        <taxon>Terriglobales</taxon>
        <taxon>Acidobacteriaceae</taxon>
        <taxon>Tunturiibacter</taxon>
    </lineage>
</organism>
<protein>
    <recommendedName>
        <fullName evidence="4">DUF4199 domain-containing protein</fullName>
    </recommendedName>
</protein>